<dbReference type="InterPro" id="IPR038072">
    <property type="entry name" value="GspK_central_sf"/>
</dbReference>
<dbReference type="RefSeq" id="WP_102644707.1">
    <property type="nucleotide sequence ID" value="NZ_PNYA01000005.1"/>
</dbReference>
<dbReference type="EMBL" id="PNYA01000005">
    <property type="protein sequence ID" value="PMS21641.1"/>
    <property type="molecule type" value="Genomic_DNA"/>
</dbReference>
<evidence type="ECO:0000256" key="6">
    <source>
        <dbReference type="ARBA" id="ARBA00022692"/>
    </source>
</evidence>
<keyword evidence="14" id="KW-1185">Reference proteome</keyword>
<feature type="domain" description="T2SS protein K first SAM-like" evidence="12">
    <location>
        <begin position="126"/>
        <end position="220"/>
    </location>
</feature>
<evidence type="ECO:0000256" key="9">
    <source>
        <dbReference type="ARBA" id="ARBA00023136"/>
    </source>
</evidence>
<dbReference type="InterPro" id="IPR049179">
    <property type="entry name" value="T2SSK_SAM-like_2nd"/>
</dbReference>
<dbReference type="OrthoDB" id="5293133at2"/>
<dbReference type="PIRSF" id="PIRSF002786">
    <property type="entry name" value="XcpX"/>
    <property type="match status" value="1"/>
</dbReference>
<dbReference type="PANTHER" id="PTHR38831:SF1">
    <property type="entry name" value="TYPE II SECRETION SYSTEM PROTEIN K-RELATED"/>
    <property type="match status" value="1"/>
</dbReference>
<gene>
    <name evidence="13" type="ORF">C0Z18_07230</name>
</gene>
<evidence type="ECO:0000313" key="13">
    <source>
        <dbReference type="EMBL" id="PMS21641.1"/>
    </source>
</evidence>
<dbReference type="Pfam" id="PF21687">
    <property type="entry name" value="T2SSK_1st"/>
    <property type="match status" value="1"/>
</dbReference>
<evidence type="ECO:0000256" key="5">
    <source>
        <dbReference type="ARBA" id="ARBA00022519"/>
    </source>
</evidence>
<proteinExistence type="inferred from homology"/>
<dbReference type="InterPro" id="IPR005628">
    <property type="entry name" value="GspK"/>
</dbReference>
<accession>A0A2N7VWX0</accession>
<dbReference type="SUPFAM" id="SSF158544">
    <property type="entry name" value="GspK insert domain-like"/>
    <property type="match status" value="1"/>
</dbReference>
<keyword evidence="5 10" id="KW-0997">Cell inner membrane</keyword>
<keyword evidence="9 10" id="KW-0472">Membrane</keyword>
<evidence type="ECO:0000259" key="12">
    <source>
        <dbReference type="Pfam" id="PF21687"/>
    </source>
</evidence>
<name>A0A2N7VWX0_9BURK</name>
<dbReference type="SUPFAM" id="SSF54523">
    <property type="entry name" value="Pili subunits"/>
    <property type="match status" value="1"/>
</dbReference>
<dbReference type="Proteomes" id="UP000235616">
    <property type="component" value="Unassembled WGS sequence"/>
</dbReference>
<comment type="similarity">
    <text evidence="2 10">Belongs to the GSP K family.</text>
</comment>
<dbReference type="InterPro" id="IPR049031">
    <property type="entry name" value="T2SSK_SAM-like_1st"/>
</dbReference>
<evidence type="ECO:0000256" key="10">
    <source>
        <dbReference type="PIRNR" id="PIRNR002786"/>
    </source>
</evidence>
<organism evidence="13 14">
    <name type="scientific">Trinickia dabaoshanensis</name>
    <dbReference type="NCBI Taxonomy" id="564714"/>
    <lineage>
        <taxon>Bacteria</taxon>
        <taxon>Pseudomonadati</taxon>
        <taxon>Pseudomonadota</taxon>
        <taxon>Betaproteobacteria</taxon>
        <taxon>Burkholderiales</taxon>
        <taxon>Burkholderiaceae</taxon>
        <taxon>Trinickia</taxon>
    </lineage>
</organism>
<dbReference type="Gene3D" id="3.30.1300.30">
    <property type="entry name" value="GSPII I/J protein-like"/>
    <property type="match status" value="1"/>
</dbReference>
<evidence type="ECO:0000256" key="8">
    <source>
        <dbReference type="ARBA" id="ARBA00022989"/>
    </source>
</evidence>
<keyword evidence="8" id="KW-1133">Transmembrane helix</keyword>
<comment type="subcellular location">
    <subcellularLocation>
        <location evidence="1 10">Cell inner membrane</location>
    </subcellularLocation>
</comment>
<keyword evidence="6" id="KW-0812">Transmembrane</keyword>
<comment type="caution">
    <text evidence="13">The sequence shown here is derived from an EMBL/GenBank/DDBJ whole genome shotgun (WGS) entry which is preliminary data.</text>
</comment>
<evidence type="ECO:0000256" key="3">
    <source>
        <dbReference type="ARBA" id="ARBA00022448"/>
    </source>
</evidence>
<dbReference type="PANTHER" id="PTHR38831">
    <property type="entry name" value="TYPE II SECRETION SYSTEM PROTEIN K"/>
    <property type="match status" value="1"/>
</dbReference>
<dbReference type="AlphaFoldDB" id="A0A2N7VWX0"/>
<evidence type="ECO:0000313" key="14">
    <source>
        <dbReference type="Proteomes" id="UP000235616"/>
    </source>
</evidence>
<protein>
    <recommendedName>
        <fullName evidence="10">Type II secretion system protein K</fullName>
    </recommendedName>
</protein>
<keyword evidence="7" id="KW-0653">Protein transport</keyword>
<dbReference type="GO" id="GO:0005886">
    <property type="term" value="C:plasma membrane"/>
    <property type="evidence" value="ECO:0007669"/>
    <property type="project" value="UniProtKB-SubCell"/>
</dbReference>
<dbReference type="Pfam" id="PF03934">
    <property type="entry name" value="T2SSK"/>
    <property type="match status" value="1"/>
</dbReference>
<evidence type="ECO:0000256" key="7">
    <source>
        <dbReference type="ARBA" id="ARBA00022927"/>
    </source>
</evidence>
<dbReference type="InterPro" id="IPR045584">
    <property type="entry name" value="Pilin-like"/>
</dbReference>
<dbReference type="NCBIfam" id="NF037980">
    <property type="entry name" value="T2SS_GspK"/>
    <property type="match status" value="1"/>
</dbReference>
<feature type="domain" description="T2SS protein K second SAM-like" evidence="11">
    <location>
        <begin position="224"/>
        <end position="269"/>
    </location>
</feature>
<keyword evidence="3 10" id="KW-0813">Transport</keyword>
<dbReference type="GO" id="GO:0009306">
    <property type="term" value="P:protein secretion"/>
    <property type="evidence" value="ECO:0007669"/>
    <property type="project" value="InterPro"/>
</dbReference>
<sequence>MHEPIRTRGKAVRRERGIAIVTVLLVVALTATLAASVLWREQVATRDVENQRLSVQTMWAERAAVEWARAVLRAQTATSNVTYSGQSWAVPVSELRLAGFFPPGAAAVNGELAGASISGSVEDAQARLNLGDLVQRAAPGQPWHSNGPAVLAYRRLLEALSLDPALAKSTADYIARSLTQAPTEGRWPLQLVSAPDLARVDGYDAHAIAALAPYVAFLPDITTVNANTAPEPVLMAAIPTLSASQAHRIAERRATAHFVSTGELAEFLAPVQTGATLPDGALVGVDSGYFLVHCRVHGARINVRIDTLIARYGIGNFSWTRVVWVHRLAG</sequence>
<evidence type="ECO:0000256" key="2">
    <source>
        <dbReference type="ARBA" id="ARBA00007246"/>
    </source>
</evidence>
<evidence type="ECO:0000256" key="4">
    <source>
        <dbReference type="ARBA" id="ARBA00022475"/>
    </source>
</evidence>
<evidence type="ECO:0000256" key="1">
    <source>
        <dbReference type="ARBA" id="ARBA00004533"/>
    </source>
</evidence>
<evidence type="ECO:0000259" key="11">
    <source>
        <dbReference type="Pfam" id="PF03934"/>
    </source>
</evidence>
<keyword evidence="4 10" id="KW-1003">Cell membrane</keyword>
<reference evidence="13 14" key="1">
    <citation type="submission" date="2018-01" db="EMBL/GenBank/DDBJ databases">
        <title>Whole genome analyses suggest that Burkholderia sensu lato contains two further novel genera in the rhizoxinica-symbiotica group Mycetohabitans gen. nov., and Trinickia gen. nov.: implications for the evolution of diazotrophy and nodulation in the Burkholderiaceae.</title>
        <authorList>
            <person name="Estrada-de los Santos P."/>
            <person name="Palmer M."/>
            <person name="Chavez-Ramirez B."/>
            <person name="Beukes C."/>
            <person name="Steenkamp E.T."/>
            <person name="Hirsch A.M."/>
            <person name="Manyaka P."/>
            <person name="Maluk M."/>
            <person name="Lafos M."/>
            <person name="Crook M."/>
            <person name="Gross E."/>
            <person name="Simon M.F."/>
            <person name="Bueno dos Reis Junior F."/>
            <person name="Poole P.S."/>
            <person name="Venter S.N."/>
            <person name="James E.K."/>
        </authorList>
    </citation>
    <scope>NUCLEOTIDE SEQUENCE [LARGE SCALE GENOMIC DNA]</scope>
    <source>
        <strain evidence="13 14">GIMN1.004</strain>
    </source>
</reference>